<reference evidence="1" key="1">
    <citation type="submission" date="2020-08" db="EMBL/GenBank/DDBJ databases">
        <title>Multicomponent nature underlies the extraordinary mechanical properties of spider dragline silk.</title>
        <authorList>
            <person name="Kono N."/>
            <person name="Nakamura H."/>
            <person name="Mori M."/>
            <person name="Yoshida Y."/>
            <person name="Ohtoshi R."/>
            <person name="Malay A.D."/>
            <person name="Moran D.A.P."/>
            <person name="Tomita M."/>
            <person name="Numata K."/>
            <person name="Arakawa K."/>
        </authorList>
    </citation>
    <scope>NUCLEOTIDE SEQUENCE</scope>
</reference>
<dbReference type="Proteomes" id="UP000887159">
    <property type="component" value="Unassembled WGS sequence"/>
</dbReference>
<evidence type="ECO:0000313" key="2">
    <source>
        <dbReference type="Proteomes" id="UP000887159"/>
    </source>
</evidence>
<comment type="caution">
    <text evidence="1">The sequence shown here is derived from an EMBL/GenBank/DDBJ whole genome shotgun (WGS) entry which is preliminary data.</text>
</comment>
<dbReference type="EMBL" id="BMAU01021216">
    <property type="protein sequence ID" value="GFY00055.1"/>
    <property type="molecule type" value="Genomic_DNA"/>
</dbReference>
<dbReference type="AlphaFoldDB" id="A0A8X6RWF8"/>
<sequence>MVESIHSPISLKGIFIDLMVFRINLTRSTAAHNSSRGTVTDFKGSQYPWSSILSASSNKIYRGMFKLLIVAKDFTNLFHCISKCIGKESFHSNFNLHNSYITSFAFITTGEMRPNGSKILAVAKRTDLFVIVEESETSAMEDTENAKVSFEVSTKVLRL</sequence>
<organism evidence="1 2">
    <name type="scientific">Trichonephila clavipes</name>
    <name type="common">Golden silk orbweaver</name>
    <name type="synonym">Nephila clavipes</name>
    <dbReference type="NCBI Taxonomy" id="2585209"/>
    <lineage>
        <taxon>Eukaryota</taxon>
        <taxon>Metazoa</taxon>
        <taxon>Ecdysozoa</taxon>
        <taxon>Arthropoda</taxon>
        <taxon>Chelicerata</taxon>
        <taxon>Arachnida</taxon>
        <taxon>Araneae</taxon>
        <taxon>Araneomorphae</taxon>
        <taxon>Entelegynae</taxon>
        <taxon>Araneoidea</taxon>
        <taxon>Nephilidae</taxon>
        <taxon>Trichonephila</taxon>
    </lineage>
</organism>
<protein>
    <submittedName>
        <fullName evidence="1">Uncharacterized protein</fullName>
    </submittedName>
</protein>
<gene>
    <name evidence="1" type="ORF">TNCV_1341531</name>
</gene>
<evidence type="ECO:0000313" key="1">
    <source>
        <dbReference type="EMBL" id="GFY00055.1"/>
    </source>
</evidence>
<keyword evidence="2" id="KW-1185">Reference proteome</keyword>
<proteinExistence type="predicted"/>
<name>A0A8X6RWF8_TRICX</name>
<accession>A0A8X6RWF8</accession>